<accession>A0ACB9KID7</accession>
<comment type="caution">
    <text evidence="1">The sequence shown here is derived from an EMBL/GenBank/DDBJ whole genome shotgun (WGS) entry which is preliminary data.</text>
</comment>
<dbReference type="Proteomes" id="UP000828941">
    <property type="component" value="Chromosome 14"/>
</dbReference>
<organism evidence="1 2">
    <name type="scientific">Bauhinia variegata</name>
    <name type="common">Purple orchid tree</name>
    <name type="synonym">Phanera variegata</name>
    <dbReference type="NCBI Taxonomy" id="167791"/>
    <lineage>
        <taxon>Eukaryota</taxon>
        <taxon>Viridiplantae</taxon>
        <taxon>Streptophyta</taxon>
        <taxon>Embryophyta</taxon>
        <taxon>Tracheophyta</taxon>
        <taxon>Spermatophyta</taxon>
        <taxon>Magnoliopsida</taxon>
        <taxon>eudicotyledons</taxon>
        <taxon>Gunneridae</taxon>
        <taxon>Pentapetalae</taxon>
        <taxon>rosids</taxon>
        <taxon>fabids</taxon>
        <taxon>Fabales</taxon>
        <taxon>Fabaceae</taxon>
        <taxon>Cercidoideae</taxon>
        <taxon>Cercideae</taxon>
        <taxon>Bauhiniinae</taxon>
        <taxon>Bauhinia</taxon>
    </lineage>
</organism>
<name>A0ACB9KID7_BAUVA</name>
<proteinExistence type="predicted"/>
<evidence type="ECO:0000313" key="2">
    <source>
        <dbReference type="Proteomes" id="UP000828941"/>
    </source>
</evidence>
<protein>
    <submittedName>
        <fullName evidence="1">Uncharacterized protein</fullName>
    </submittedName>
</protein>
<sequence length="191" mass="21717">MAAQHKAGSPHLIGDGMYEEDLEFPRLFRIPVTALNIIWGKDPRFWRIIPFTDTDEDVRSTGFKQSALLVQVNWLEVTGKLPVSLFRSGSATKYEIYYAVNFRVDAFGWHSAPIRFKVRVNGEETEKSMILEPYREKYGVWQEIHGGEFSVSDVVDNGDGEVKFGMYEVDSDWWKGSMVLAGVKIMAKAGN</sequence>
<gene>
    <name evidence="1" type="ORF">L6164_036871</name>
</gene>
<dbReference type="EMBL" id="CM039439">
    <property type="protein sequence ID" value="KAI4296955.1"/>
    <property type="molecule type" value="Genomic_DNA"/>
</dbReference>
<reference evidence="1 2" key="1">
    <citation type="journal article" date="2022" name="DNA Res.">
        <title>Chromosomal-level genome assembly of the orchid tree Bauhinia variegata (Leguminosae; Cercidoideae) supports the allotetraploid origin hypothesis of Bauhinia.</title>
        <authorList>
            <person name="Zhong Y."/>
            <person name="Chen Y."/>
            <person name="Zheng D."/>
            <person name="Pang J."/>
            <person name="Liu Y."/>
            <person name="Luo S."/>
            <person name="Meng S."/>
            <person name="Qian L."/>
            <person name="Wei D."/>
            <person name="Dai S."/>
            <person name="Zhou R."/>
        </authorList>
    </citation>
    <scope>NUCLEOTIDE SEQUENCE [LARGE SCALE GENOMIC DNA]</scope>
    <source>
        <strain evidence="1">BV-YZ2020</strain>
    </source>
</reference>
<evidence type="ECO:0000313" key="1">
    <source>
        <dbReference type="EMBL" id="KAI4296955.1"/>
    </source>
</evidence>
<keyword evidence="2" id="KW-1185">Reference proteome</keyword>